<dbReference type="STRING" id="7574.A0A1S3H2V4"/>
<dbReference type="Proteomes" id="UP000085678">
    <property type="component" value="Unplaced"/>
</dbReference>
<reference evidence="5" key="1">
    <citation type="submission" date="2025-08" db="UniProtKB">
        <authorList>
            <consortium name="RefSeq"/>
        </authorList>
    </citation>
    <scope>IDENTIFICATION</scope>
    <source>
        <tissue evidence="5">Gonads</tissue>
    </source>
</reference>
<dbReference type="PANTHER" id="PTHR10606:SF44">
    <property type="entry name" value="6-PHOSPHOFRUCTO 2-KINASE_FRUCTOSE 2,6-BISPHOSPHATASE LONG FORM"/>
    <property type="match status" value="1"/>
</dbReference>
<accession>A0A1S3H2V4</accession>
<dbReference type="InterPro" id="IPR013079">
    <property type="entry name" value="6Phosfructo_kin"/>
</dbReference>
<dbReference type="InterPro" id="IPR003094">
    <property type="entry name" value="6Pfruct_kin"/>
</dbReference>
<dbReference type="Gene3D" id="3.40.50.300">
    <property type="entry name" value="P-loop containing nucleotide triphosphate hydrolases"/>
    <property type="match status" value="1"/>
</dbReference>
<dbReference type="KEGG" id="lak:106151645"/>
<evidence type="ECO:0000313" key="5">
    <source>
        <dbReference type="RefSeq" id="XP_013380460.1"/>
    </source>
</evidence>
<dbReference type="SUPFAM" id="SSF52540">
    <property type="entry name" value="P-loop containing nucleoside triphosphate hydrolases"/>
    <property type="match status" value="1"/>
</dbReference>
<sequence length="172" mass="19780">MDENLNSKRVDNNRLDKCSFHGGVLVHKHNVLCPNFVLCPHIIVMVGLPARGKTYMGKKLARYLNWIGINTKVFNVGEYRRAATSQYKNNEFFRPDNVQAMAIRNKCAMDALEDVCHWLKEGGEVGVFDATNTTRERRQMIYDYVVNKCQFKVFFVESVCDDPEIVNANIKV</sequence>
<dbReference type="InterPro" id="IPR027417">
    <property type="entry name" value="P-loop_NTPase"/>
</dbReference>
<dbReference type="GO" id="GO:0005829">
    <property type="term" value="C:cytosol"/>
    <property type="evidence" value="ECO:0007669"/>
    <property type="project" value="TreeGrafter"/>
</dbReference>
<dbReference type="GO" id="GO:0003873">
    <property type="term" value="F:6-phosphofructo-2-kinase activity"/>
    <property type="evidence" value="ECO:0007669"/>
    <property type="project" value="InterPro"/>
</dbReference>
<dbReference type="RefSeq" id="XP_013380460.1">
    <property type="nucleotide sequence ID" value="XM_013525006.1"/>
</dbReference>
<feature type="domain" description="6-phosphofructo-2-kinase" evidence="3">
    <location>
        <begin position="31"/>
        <end position="171"/>
    </location>
</feature>
<dbReference type="GO" id="GO:0006003">
    <property type="term" value="P:fructose 2,6-bisphosphate metabolic process"/>
    <property type="evidence" value="ECO:0007669"/>
    <property type="project" value="InterPro"/>
</dbReference>
<evidence type="ECO:0000313" key="4">
    <source>
        <dbReference type="Proteomes" id="UP000085678"/>
    </source>
</evidence>
<name>A0A1S3H2V4_LINAN</name>
<evidence type="ECO:0000256" key="1">
    <source>
        <dbReference type="ARBA" id="ARBA00022741"/>
    </source>
</evidence>
<dbReference type="GO" id="GO:0005524">
    <property type="term" value="F:ATP binding"/>
    <property type="evidence" value="ECO:0007669"/>
    <property type="project" value="UniProtKB-KW"/>
</dbReference>
<dbReference type="GeneID" id="106151645"/>
<proteinExistence type="predicted"/>
<dbReference type="InParanoid" id="A0A1S3H2V4"/>
<dbReference type="OrthoDB" id="267323at2759"/>
<dbReference type="AlphaFoldDB" id="A0A1S3H2V4"/>
<keyword evidence="4" id="KW-1185">Reference proteome</keyword>
<dbReference type="PRINTS" id="PR00991">
    <property type="entry name" value="6PFRUCTKNASE"/>
</dbReference>
<dbReference type="PANTHER" id="PTHR10606">
    <property type="entry name" value="6-PHOSPHOFRUCTO-2-KINASE/FRUCTOSE-2,6-BISPHOSPHATASE"/>
    <property type="match status" value="1"/>
</dbReference>
<keyword evidence="1" id="KW-0547">Nucleotide-binding</keyword>
<evidence type="ECO:0000256" key="2">
    <source>
        <dbReference type="ARBA" id="ARBA00022840"/>
    </source>
</evidence>
<dbReference type="Pfam" id="PF01591">
    <property type="entry name" value="6PF2K"/>
    <property type="match status" value="1"/>
</dbReference>
<dbReference type="GO" id="GO:0004331">
    <property type="term" value="F:fructose-2,6-bisphosphate 2-phosphatase activity"/>
    <property type="evidence" value="ECO:0007669"/>
    <property type="project" value="TreeGrafter"/>
</dbReference>
<dbReference type="OMA" id="NIMEVCT"/>
<gene>
    <name evidence="5" type="primary">LOC106151645</name>
</gene>
<evidence type="ECO:0000259" key="3">
    <source>
        <dbReference type="Pfam" id="PF01591"/>
    </source>
</evidence>
<dbReference type="FunFam" id="3.40.50.300:FF:000644">
    <property type="entry name" value="GpmB, Fructose-2,6-bisphosphatase"/>
    <property type="match status" value="1"/>
</dbReference>
<organism evidence="4 5">
    <name type="scientific">Lingula anatina</name>
    <name type="common">Brachiopod</name>
    <name type="synonym">Lingula unguis</name>
    <dbReference type="NCBI Taxonomy" id="7574"/>
    <lineage>
        <taxon>Eukaryota</taxon>
        <taxon>Metazoa</taxon>
        <taxon>Spiralia</taxon>
        <taxon>Lophotrochozoa</taxon>
        <taxon>Brachiopoda</taxon>
        <taxon>Linguliformea</taxon>
        <taxon>Lingulata</taxon>
        <taxon>Lingulida</taxon>
        <taxon>Linguloidea</taxon>
        <taxon>Lingulidae</taxon>
        <taxon>Lingula</taxon>
    </lineage>
</organism>
<protein>
    <submittedName>
        <fullName evidence="5">6-phosphofructo-2-kinase/fructose-2, 6-bisphosphatase 3</fullName>
    </submittedName>
</protein>
<dbReference type="GO" id="GO:0006000">
    <property type="term" value="P:fructose metabolic process"/>
    <property type="evidence" value="ECO:0007669"/>
    <property type="project" value="InterPro"/>
</dbReference>
<keyword evidence="2" id="KW-0067">ATP-binding</keyword>